<keyword evidence="1" id="KW-0067">ATP-binding</keyword>
<feature type="region of interest" description="Disordered" evidence="3">
    <location>
        <begin position="1166"/>
        <end position="1234"/>
    </location>
</feature>
<evidence type="ECO:0000313" key="5">
    <source>
        <dbReference type="EMBL" id="EMR67362.1"/>
    </source>
</evidence>
<feature type="region of interest" description="Disordered" evidence="3">
    <location>
        <begin position="687"/>
        <end position="713"/>
    </location>
</feature>
<protein>
    <submittedName>
        <fullName evidence="5">Putative kinesin family protein</fullName>
    </submittedName>
</protein>
<keyword evidence="6" id="KW-1185">Reference proteome</keyword>
<dbReference type="PROSITE" id="PS50067">
    <property type="entry name" value="KINESIN_MOTOR_2"/>
    <property type="match status" value="1"/>
</dbReference>
<dbReference type="Proteomes" id="UP000012174">
    <property type="component" value="Unassembled WGS sequence"/>
</dbReference>
<sequence>MSNVAQTEALGPITSAPFDKKVQGIDARLGKIQEMIIGGIDYQKNLQECLKTSTETQSRLQASLDLGNQNAKLMDSLNAAKNENVDLKLRMKSSERNHLVKCNSLDQDYRKNIHKYREQQRALEHRLQVTQKEHDHLSKETQIQHKNDIAHVQRRYDDIIRENTTTLEKKSELVQQLQAQLDTIATKLQREHAVEIKVYEKDIRRLQEEVNGHQSERSDLIQQHKEEVESLRVTEEVLRKIAEQQASKDDLKKAHEEQTISLQAIERGIQEMDGQHPDKDYIVERYEEQVKSLQAIEQRLEEMDKRQLDKDTAIEKYEEQTKSLKALEKRLQEIDATRHEEQVMSLQSIERHLEEIDSRQLDKDNAAAKHEEQMNLLNRIGEHLEEINTRQIDMGNTAERYEEQVESLNAIKTRLEEMDARQLEENGSTRYEDQINSLNAMGKRLDEMIAQQVDKEDAAQKHNEEVQILGRIEGLLKDLNDPETDAKKKKEQSEAFWVIEALINNLNERQPDKHFLETKYEEQEQELKMIGDLVRNLGTQLPHSENLVRTHQEQMQALGAIGDLVKGISTQNFAQRHEEQVKAITILEDRLKEATIQQPNKEELTKNHEEQLLHLKSLESEFKAQLEKVESAINAFGSEQYGKEYLELKHQEILQALERNRQVEPDDSLKNQLTSIQQLLEKIDDQQQSAQSVVPEQLSRALDDSRLQNATSAEDAELLRKMKGENEDMQRRFHELTTRLEESNRALDLARSEMQQTKLEKEALEKSIEREKDDVQNSIATMTLESEAIHSEAKDLKLERDVSRLEWGQERADLVVKNTALGNQLQEMMQKAERHEYERRCLFEQVQTLRGNIRVMCRIRPPAPGTPREQLVDFHPAKGEYMDHYQKIEVIAERATATGAVRQSSKFLECERIFTPDHTNKDVFEEISQLTASAMQGKKATIFCYGQTGSGKTFTMNHRVHPAGAASDDDGIIHRSLAMLFADAESSKDRYRYDMKMSIMEVYINDLIDLLHIRKKHTIRNMDDATEIGMMSHEAVNELIEKALNNRVVGATNANASSSRSHLILSFKIQRTIIKGPEQGKVDTGILNLIDLAGSEKNKETGATGQRLEESKAINGSIFELNQSITALAEGRPKRPGHTLTRVLDPCLAKGCRVVMFIMVSPLKRDQPETENTMAKAETAAKAKLNSKVPLSPIGPRGRRSSIPVLKKDPAPPANKRESAPVGVKRGPAKPPGK</sequence>
<dbReference type="STRING" id="1287681.M7SSX5"/>
<dbReference type="AlphaFoldDB" id="M7SSX5"/>
<dbReference type="EMBL" id="KB706454">
    <property type="protein sequence ID" value="EMR67362.1"/>
    <property type="molecule type" value="Genomic_DNA"/>
</dbReference>
<evidence type="ECO:0000259" key="4">
    <source>
        <dbReference type="PROSITE" id="PS50067"/>
    </source>
</evidence>
<keyword evidence="2" id="KW-0175">Coiled coil</keyword>
<accession>M7SSX5</accession>
<keyword evidence="1" id="KW-0505">Motor protein</keyword>
<feature type="coiled-coil region" evidence="2">
    <location>
        <begin position="601"/>
        <end position="635"/>
    </location>
</feature>
<feature type="coiled-coil region" evidence="2">
    <location>
        <begin position="719"/>
        <end position="781"/>
    </location>
</feature>
<proteinExistence type="inferred from homology"/>
<feature type="binding site" evidence="1">
    <location>
        <begin position="946"/>
        <end position="953"/>
    </location>
    <ligand>
        <name>ATP</name>
        <dbReference type="ChEBI" id="CHEBI:30616"/>
    </ligand>
</feature>
<dbReference type="InterPro" id="IPR036961">
    <property type="entry name" value="Kinesin_motor_dom_sf"/>
</dbReference>
<dbReference type="HOGENOM" id="CLU_267370_0_0_1"/>
<organism evidence="5 6">
    <name type="scientific">Eutypa lata (strain UCR-EL1)</name>
    <name type="common">Grapevine dieback disease fungus</name>
    <name type="synonym">Eutypa armeniacae</name>
    <dbReference type="NCBI Taxonomy" id="1287681"/>
    <lineage>
        <taxon>Eukaryota</taxon>
        <taxon>Fungi</taxon>
        <taxon>Dikarya</taxon>
        <taxon>Ascomycota</taxon>
        <taxon>Pezizomycotina</taxon>
        <taxon>Sordariomycetes</taxon>
        <taxon>Xylariomycetidae</taxon>
        <taxon>Xylariales</taxon>
        <taxon>Diatrypaceae</taxon>
        <taxon>Eutypa</taxon>
    </lineage>
</organism>
<evidence type="ECO:0000256" key="2">
    <source>
        <dbReference type="SAM" id="Coils"/>
    </source>
</evidence>
<name>M7SSX5_EUTLA</name>
<gene>
    <name evidence="5" type="ORF">UCREL1_5642</name>
</gene>
<dbReference type="InterPro" id="IPR027640">
    <property type="entry name" value="Kinesin-like_fam"/>
</dbReference>
<keyword evidence="1" id="KW-0547">Nucleotide-binding</keyword>
<dbReference type="SMART" id="SM00129">
    <property type="entry name" value="KISc"/>
    <property type="match status" value="1"/>
</dbReference>
<dbReference type="GO" id="GO:0008017">
    <property type="term" value="F:microtubule binding"/>
    <property type="evidence" value="ECO:0007669"/>
    <property type="project" value="InterPro"/>
</dbReference>
<feature type="domain" description="Kinesin motor" evidence="4">
    <location>
        <begin position="852"/>
        <end position="1183"/>
    </location>
</feature>
<feature type="compositionally biased region" description="Low complexity" evidence="3">
    <location>
        <begin position="1170"/>
        <end position="1184"/>
    </location>
</feature>
<evidence type="ECO:0000313" key="6">
    <source>
        <dbReference type="Proteomes" id="UP000012174"/>
    </source>
</evidence>
<dbReference type="GO" id="GO:0003777">
    <property type="term" value="F:microtubule motor activity"/>
    <property type="evidence" value="ECO:0007669"/>
    <property type="project" value="InterPro"/>
</dbReference>
<dbReference type="InterPro" id="IPR027417">
    <property type="entry name" value="P-loop_NTPase"/>
</dbReference>
<feature type="coiled-coil region" evidence="2">
    <location>
        <begin position="283"/>
        <end position="344"/>
    </location>
</feature>
<feature type="coiled-coil region" evidence="2">
    <location>
        <begin position="70"/>
        <end position="223"/>
    </location>
</feature>
<dbReference type="PRINTS" id="PR00380">
    <property type="entry name" value="KINESINHEAVY"/>
</dbReference>
<dbReference type="GO" id="GO:0015630">
    <property type="term" value="C:microtubule cytoskeleton"/>
    <property type="evidence" value="ECO:0007669"/>
    <property type="project" value="TreeGrafter"/>
</dbReference>
<evidence type="ECO:0000256" key="3">
    <source>
        <dbReference type="SAM" id="MobiDB-lite"/>
    </source>
</evidence>
<dbReference type="InterPro" id="IPR001752">
    <property type="entry name" value="Kinesin_motor_dom"/>
</dbReference>
<dbReference type="PANTHER" id="PTHR47972:SF28">
    <property type="entry name" value="KINESIN-LIKE PROTEIN KLP-3"/>
    <property type="match status" value="1"/>
</dbReference>
<dbReference type="OrthoDB" id="3176171at2759"/>
<dbReference type="Gene3D" id="3.40.850.10">
    <property type="entry name" value="Kinesin motor domain"/>
    <property type="match status" value="1"/>
</dbReference>
<dbReference type="OMA" id="MFMSIKE"/>
<dbReference type="PANTHER" id="PTHR47972">
    <property type="entry name" value="KINESIN-LIKE PROTEIN KLP-3"/>
    <property type="match status" value="1"/>
</dbReference>
<dbReference type="KEGG" id="ela:UCREL1_5642"/>
<dbReference type="SUPFAM" id="SSF52540">
    <property type="entry name" value="P-loop containing nucleoside triphosphate hydrolases"/>
    <property type="match status" value="1"/>
</dbReference>
<evidence type="ECO:0000256" key="1">
    <source>
        <dbReference type="PROSITE-ProRule" id="PRU00283"/>
    </source>
</evidence>
<dbReference type="GO" id="GO:0005524">
    <property type="term" value="F:ATP binding"/>
    <property type="evidence" value="ECO:0007669"/>
    <property type="project" value="UniProtKB-UniRule"/>
</dbReference>
<dbReference type="eggNOG" id="KOG0239">
    <property type="taxonomic scope" value="Eukaryota"/>
</dbReference>
<dbReference type="Pfam" id="PF00225">
    <property type="entry name" value="Kinesin"/>
    <property type="match status" value="1"/>
</dbReference>
<reference evidence="6" key="1">
    <citation type="journal article" date="2013" name="Genome Announc.">
        <title>Draft genome sequence of the grapevine dieback fungus Eutypa lata UCR-EL1.</title>
        <authorList>
            <person name="Blanco-Ulate B."/>
            <person name="Rolshausen P.E."/>
            <person name="Cantu D."/>
        </authorList>
    </citation>
    <scope>NUCLEOTIDE SEQUENCE [LARGE SCALE GENOMIC DNA]</scope>
    <source>
        <strain evidence="6">UCR-EL1</strain>
    </source>
</reference>
<comment type="similarity">
    <text evidence="1">Belongs to the TRAFAC class myosin-kinesin ATPase superfamily. Kinesin family.</text>
</comment>
<feature type="compositionally biased region" description="Basic and acidic residues" evidence="3">
    <location>
        <begin position="1206"/>
        <end position="1219"/>
    </location>
</feature>
<dbReference type="GO" id="GO:0007018">
    <property type="term" value="P:microtubule-based movement"/>
    <property type="evidence" value="ECO:0007669"/>
    <property type="project" value="InterPro"/>
</dbReference>